<evidence type="ECO:0000256" key="1">
    <source>
        <dbReference type="SAM" id="Phobius"/>
    </source>
</evidence>
<keyword evidence="3" id="KW-1185">Reference proteome</keyword>
<accession>A0ABT5CBC9</accession>
<dbReference type="EMBL" id="JAQNDK010000004">
    <property type="protein sequence ID" value="MDC0683125.1"/>
    <property type="molecule type" value="Genomic_DNA"/>
</dbReference>
<evidence type="ECO:0000313" key="3">
    <source>
        <dbReference type="Proteomes" id="UP001217485"/>
    </source>
</evidence>
<gene>
    <name evidence="2" type="ORF">POL72_35680</name>
</gene>
<keyword evidence="1" id="KW-0472">Membrane</keyword>
<comment type="caution">
    <text evidence="2">The sequence shown here is derived from an EMBL/GenBank/DDBJ whole genome shotgun (WGS) entry which is preliminary data.</text>
</comment>
<reference evidence="2 3" key="1">
    <citation type="submission" date="2023-01" db="EMBL/GenBank/DDBJ databases">
        <title>Minimal conservation of predation-associated metabolite biosynthetic gene clusters underscores biosynthetic potential of Myxococcota including descriptions for ten novel species: Archangium lansinium sp. nov., Myxococcus landrumus sp. nov., Nannocystis bai.</title>
        <authorList>
            <person name="Ahearne A."/>
            <person name="Stevens C."/>
            <person name="Dowd S."/>
        </authorList>
    </citation>
    <scope>NUCLEOTIDE SEQUENCE [LARGE SCALE GENOMIC DNA]</scope>
    <source>
        <strain evidence="2 3">WIWO2</strain>
    </source>
</reference>
<keyword evidence="1" id="KW-1133">Transmembrane helix</keyword>
<evidence type="ECO:0000313" key="2">
    <source>
        <dbReference type="EMBL" id="MDC0683125.1"/>
    </source>
</evidence>
<organism evidence="2 3">
    <name type="scientific">Sorangium atrum</name>
    <dbReference type="NCBI Taxonomy" id="2995308"/>
    <lineage>
        <taxon>Bacteria</taxon>
        <taxon>Pseudomonadati</taxon>
        <taxon>Myxococcota</taxon>
        <taxon>Polyangia</taxon>
        <taxon>Polyangiales</taxon>
        <taxon>Polyangiaceae</taxon>
        <taxon>Sorangium</taxon>
    </lineage>
</organism>
<dbReference type="RefSeq" id="WP_272101274.1">
    <property type="nucleotide sequence ID" value="NZ_JAQNDK010000004.1"/>
</dbReference>
<proteinExistence type="predicted"/>
<protein>
    <submittedName>
        <fullName evidence="2">Uncharacterized protein</fullName>
    </submittedName>
</protein>
<feature type="transmembrane region" description="Helical" evidence="1">
    <location>
        <begin position="6"/>
        <end position="24"/>
    </location>
</feature>
<keyword evidence="1" id="KW-0812">Transmembrane</keyword>
<sequence>MTELIPWLNAMVTLVTVVLMLVRFRRVDMRQTKLLDHQEKVAQLQANESVVRTEHTLNVTVDIDVIECDTPGGKAWILETNVELVNAGRDTTCVPAVYVRARALMDPERNIGTDDAGFYNSDFDALPKCGALSEPRNLAALPNSIIQIAPGEVEQFVRWDWLGQGFVQKFPVLVVNVEVFGADHKLLGHWSKGGEGEGDYRPGWLDYVNGPERTDDRFHRAIAFSRASPNDSNVSNGSVKRGQRVLLIPGTSKIDVQRTEQFREVLNGVVQWSRQMTIVLSNKIKGAAEMAAPPASLKDAVAGSQRST</sequence>
<name>A0ABT5CBC9_9BACT</name>
<dbReference type="Proteomes" id="UP001217485">
    <property type="component" value="Unassembled WGS sequence"/>
</dbReference>